<evidence type="ECO:0000313" key="2">
    <source>
        <dbReference type="EMBL" id="TDU84538.1"/>
    </source>
</evidence>
<dbReference type="Proteomes" id="UP000295151">
    <property type="component" value="Unassembled WGS sequence"/>
</dbReference>
<dbReference type="PANTHER" id="PTHR35525:SF3">
    <property type="entry name" value="BLL6575 PROTEIN"/>
    <property type="match status" value="1"/>
</dbReference>
<dbReference type="SUPFAM" id="SSF160904">
    <property type="entry name" value="Jann2411-like"/>
    <property type="match status" value="1"/>
</dbReference>
<evidence type="ECO:0000259" key="1">
    <source>
        <dbReference type="Pfam" id="PF11706"/>
    </source>
</evidence>
<feature type="domain" description="Zinc finger CGNR" evidence="1">
    <location>
        <begin position="162"/>
        <end position="203"/>
    </location>
</feature>
<proteinExistence type="predicted"/>
<reference evidence="2 3" key="1">
    <citation type="submission" date="2019-03" db="EMBL/GenBank/DDBJ databases">
        <title>Genomic Encyclopedia of Type Strains, Phase III (KMG-III): the genomes of soil and plant-associated and newly described type strains.</title>
        <authorList>
            <person name="Whitman W."/>
        </authorList>
    </citation>
    <scope>NUCLEOTIDE SEQUENCE [LARGE SCALE GENOMIC DNA]</scope>
    <source>
        <strain evidence="2 3">VKM Ac-2575</strain>
    </source>
</reference>
<evidence type="ECO:0000313" key="3">
    <source>
        <dbReference type="Proteomes" id="UP000295151"/>
    </source>
</evidence>
<dbReference type="InterPro" id="IPR021005">
    <property type="entry name" value="Znf_CGNR"/>
</dbReference>
<dbReference type="InterPro" id="IPR010852">
    <property type="entry name" value="ABATE"/>
</dbReference>
<comment type="caution">
    <text evidence="2">The sequence shown here is derived from an EMBL/GenBank/DDBJ whole genome shotgun (WGS) entry which is preliminary data.</text>
</comment>
<keyword evidence="3" id="KW-1185">Reference proteome</keyword>
<organism evidence="2 3">
    <name type="scientific">Kribbella voronezhensis</name>
    <dbReference type="NCBI Taxonomy" id="2512212"/>
    <lineage>
        <taxon>Bacteria</taxon>
        <taxon>Bacillati</taxon>
        <taxon>Actinomycetota</taxon>
        <taxon>Actinomycetes</taxon>
        <taxon>Propionibacteriales</taxon>
        <taxon>Kribbellaceae</taxon>
        <taxon>Kribbella</taxon>
    </lineage>
</organism>
<name>A0A4R7T0Z8_9ACTN</name>
<dbReference type="InterPro" id="IPR023286">
    <property type="entry name" value="ABATE_dom_sf"/>
</dbReference>
<dbReference type="Pfam" id="PF11706">
    <property type="entry name" value="zf-CGNR"/>
    <property type="match status" value="1"/>
</dbReference>
<gene>
    <name evidence="2" type="ORF">EV138_7017</name>
</gene>
<dbReference type="EMBL" id="SOCE01000002">
    <property type="protein sequence ID" value="TDU84538.1"/>
    <property type="molecule type" value="Genomic_DNA"/>
</dbReference>
<accession>A0A4R7T0Z8</accession>
<dbReference type="AlphaFoldDB" id="A0A4R7T0Z8"/>
<protein>
    <submittedName>
        <fullName evidence="2">Putative RNA-binding Zn ribbon-like protein</fullName>
    </submittedName>
</protein>
<dbReference type="Gene3D" id="1.10.3300.10">
    <property type="entry name" value="Jann2411-like domain"/>
    <property type="match status" value="1"/>
</dbReference>
<sequence>MVGHATASLGFEGVTGQVKFDSHVLSVLTTAVDAVNRLTAGYALGQPVDAPTGEGKAAAVAEALSADGRPRPRVSAADAEVLVGVAVRMREIFEATHAGDLDQAAAGVNALLIDTSARPQLDKADGRWNLHFHGPDTTLAKGWAAGWAAGLAIAMGSDLAGRLGVCAAPYCDRVFVDESKNSRRRFCSPQCQSRVKAAAHRARAR</sequence>
<dbReference type="PANTHER" id="PTHR35525">
    <property type="entry name" value="BLL6575 PROTEIN"/>
    <property type="match status" value="1"/>
</dbReference>